<dbReference type="InterPro" id="IPR029767">
    <property type="entry name" value="WecB-like"/>
</dbReference>
<gene>
    <name evidence="3" type="ORF">DC28_12860</name>
</gene>
<accession>A0A098QTR5</accession>
<dbReference type="InterPro" id="IPR003331">
    <property type="entry name" value="UDP_GlcNAc_Epimerase_2_dom"/>
</dbReference>
<dbReference type="PANTHER" id="PTHR43174:SF1">
    <property type="entry name" value="UDP-N-ACETYLGLUCOSAMINE 2-EPIMERASE"/>
    <property type="match status" value="1"/>
</dbReference>
<comment type="caution">
    <text evidence="3">The sequence shown here is derived from an EMBL/GenBank/DDBJ whole genome shotgun (WGS) entry which is preliminary data.</text>
</comment>
<protein>
    <submittedName>
        <fullName evidence="3">UDP-N-acetylglucosamine 2-epimerase</fullName>
    </submittedName>
</protein>
<feature type="domain" description="UDP-N-acetylglucosamine 2-epimerase" evidence="2">
    <location>
        <begin position="31"/>
        <end position="348"/>
    </location>
</feature>
<evidence type="ECO:0000256" key="1">
    <source>
        <dbReference type="RuleBase" id="RU003513"/>
    </source>
</evidence>
<dbReference type="eggNOG" id="COG0381">
    <property type="taxonomic scope" value="Bacteria"/>
</dbReference>
<dbReference type="GO" id="GO:0016853">
    <property type="term" value="F:isomerase activity"/>
    <property type="evidence" value="ECO:0007669"/>
    <property type="project" value="UniProtKB-KW"/>
</dbReference>
<keyword evidence="1" id="KW-0413">Isomerase</keyword>
<evidence type="ECO:0000313" key="3">
    <source>
        <dbReference type="EMBL" id="KGE71134.1"/>
    </source>
</evidence>
<sequence>MKKIITVVGARPQFVKAAVLSRKIREKYAHFFEELIVHTGQHYDANMSEVFFDQMKIPKPHRNLEIGSGSHGAMTGRMLEGIEGILKEECPDCLLTYGDTNSTIAGALAASKLHIPVVHVEAGLRSFNKNMPEEQNRILTDHISDFLFCPTDTAVANLKEEGISKGVYKTGDIMLDASLYYRQFTVNLPFSLPGEFFLITLHRAENTDDPVRLRNIVEALNESQINGVLPLHPRTKKVLEQQGLEFTSNIITVPPVSFFEMIALEEKCMGIITDSGGVQKEAYFFKKPCITLRDQTEWVETVDAGWNVLVGSEKNRILGAIKSLSDKHPYNELYGSGNAADEILSVLKGAI</sequence>
<dbReference type="Pfam" id="PF02350">
    <property type="entry name" value="Epimerase_2"/>
    <property type="match status" value="1"/>
</dbReference>
<dbReference type="CDD" id="cd03786">
    <property type="entry name" value="GTB_UDP-GlcNAc_2-Epimerase"/>
    <property type="match status" value="1"/>
</dbReference>
<keyword evidence="4" id="KW-1185">Reference proteome</keyword>
<dbReference type="RefSeq" id="WP_037549248.1">
    <property type="nucleotide sequence ID" value="NZ_JNUP01000069.1"/>
</dbReference>
<evidence type="ECO:0000259" key="2">
    <source>
        <dbReference type="Pfam" id="PF02350"/>
    </source>
</evidence>
<dbReference type="SUPFAM" id="SSF53756">
    <property type="entry name" value="UDP-Glycosyltransferase/glycogen phosphorylase"/>
    <property type="match status" value="1"/>
</dbReference>
<proteinExistence type="inferred from homology"/>
<dbReference type="PANTHER" id="PTHR43174">
    <property type="entry name" value="UDP-N-ACETYLGLUCOSAMINE 2-EPIMERASE"/>
    <property type="match status" value="1"/>
</dbReference>
<name>A0A098QTR5_9SPIO</name>
<organism evidence="3 4">
    <name type="scientific">Spirochaeta lutea</name>
    <dbReference type="NCBI Taxonomy" id="1480694"/>
    <lineage>
        <taxon>Bacteria</taxon>
        <taxon>Pseudomonadati</taxon>
        <taxon>Spirochaetota</taxon>
        <taxon>Spirochaetia</taxon>
        <taxon>Spirochaetales</taxon>
        <taxon>Spirochaetaceae</taxon>
        <taxon>Spirochaeta</taxon>
    </lineage>
</organism>
<dbReference type="Gene3D" id="3.40.50.2000">
    <property type="entry name" value="Glycogen Phosphorylase B"/>
    <property type="match status" value="2"/>
</dbReference>
<dbReference type="OrthoDB" id="9803238at2"/>
<dbReference type="AlphaFoldDB" id="A0A098QTR5"/>
<comment type="similarity">
    <text evidence="1">Belongs to the UDP-N-acetylglucosamine 2-epimerase family.</text>
</comment>
<dbReference type="EMBL" id="JNUP01000069">
    <property type="protein sequence ID" value="KGE71134.1"/>
    <property type="molecule type" value="Genomic_DNA"/>
</dbReference>
<dbReference type="NCBIfam" id="TIGR00236">
    <property type="entry name" value="wecB"/>
    <property type="match status" value="1"/>
</dbReference>
<dbReference type="Proteomes" id="UP000029692">
    <property type="component" value="Unassembled WGS sequence"/>
</dbReference>
<evidence type="ECO:0000313" key="4">
    <source>
        <dbReference type="Proteomes" id="UP000029692"/>
    </source>
</evidence>
<reference evidence="3 4" key="1">
    <citation type="submission" date="2014-05" db="EMBL/GenBank/DDBJ databases">
        <title>De novo Genome Sequence of Spirocheata sp.</title>
        <authorList>
            <person name="Shivani Y."/>
            <person name="Subhash Y."/>
            <person name="Tushar L."/>
            <person name="Sasikala C."/>
            <person name="Ramana C.V."/>
        </authorList>
    </citation>
    <scope>NUCLEOTIDE SEQUENCE [LARGE SCALE GENOMIC DNA]</scope>
    <source>
        <strain evidence="3 4">JC230</strain>
    </source>
</reference>
<dbReference type="STRING" id="1480694.DC28_12860"/>